<reference evidence="1 2" key="1">
    <citation type="journal article" date="2024" name="G3 (Bethesda)">
        <title>Genome assembly of Hibiscus sabdariffa L. provides insights into metabolisms of medicinal natural products.</title>
        <authorList>
            <person name="Kim T."/>
        </authorList>
    </citation>
    <scope>NUCLEOTIDE SEQUENCE [LARGE SCALE GENOMIC DNA]</scope>
    <source>
        <strain evidence="1">TK-2024</strain>
        <tissue evidence="1">Old leaves</tissue>
    </source>
</reference>
<proteinExistence type="predicted"/>
<keyword evidence="2" id="KW-1185">Reference proteome</keyword>
<protein>
    <submittedName>
        <fullName evidence="1">Uncharacterized protein</fullName>
    </submittedName>
</protein>
<accession>A0ABR2C4T5</accession>
<sequence>MRTTTITYVYCSHCIQFSKAAIEAKFFSCSTCGKLVSEVSVKGNSWLVTKKKKKKKKFKSSRKAFKFIKPYFPHKLQRF</sequence>
<evidence type="ECO:0000313" key="2">
    <source>
        <dbReference type="Proteomes" id="UP001472677"/>
    </source>
</evidence>
<dbReference type="EMBL" id="JBBPBM010000067">
    <property type="protein sequence ID" value="KAK8514419.1"/>
    <property type="molecule type" value="Genomic_DNA"/>
</dbReference>
<gene>
    <name evidence="1" type="ORF">V6N12_009125</name>
</gene>
<evidence type="ECO:0000313" key="1">
    <source>
        <dbReference type="EMBL" id="KAK8514419.1"/>
    </source>
</evidence>
<organism evidence="1 2">
    <name type="scientific">Hibiscus sabdariffa</name>
    <name type="common">roselle</name>
    <dbReference type="NCBI Taxonomy" id="183260"/>
    <lineage>
        <taxon>Eukaryota</taxon>
        <taxon>Viridiplantae</taxon>
        <taxon>Streptophyta</taxon>
        <taxon>Embryophyta</taxon>
        <taxon>Tracheophyta</taxon>
        <taxon>Spermatophyta</taxon>
        <taxon>Magnoliopsida</taxon>
        <taxon>eudicotyledons</taxon>
        <taxon>Gunneridae</taxon>
        <taxon>Pentapetalae</taxon>
        <taxon>rosids</taxon>
        <taxon>malvids</taxon>
        <taxon>Malvales</taxon>
        <taxon>Malvaceae</taxon>
        <taxon>Malvoideae</taxon>
        <taxon>Hibiscus</taxon>
    </lineage>
</organism>
<name>A0ABR2C4T5_9ROSI</name>
<dbReference type="Proteomes" id="UP001472677">
    <property type="component" value="Unassembled WGS sequence"/>
</dbReference>
<comment type="caution">
    <text evidence="1">The sequence shown here is derived from an EMBL/GenBank/DDBJ whole genome shotgun (WGS) entry which is preliminary data.</text>
</comment>